<dbReference type="GO" id="GO:0008745">
    <property type="term" value="F:N-acetylmuramoyl-L-alanine amidase activity"/>
    <property type="evidence" value="ECO:0007669"/>
    <property type="project" value="InterPro"/>
</dbReference>
<reference evidence="4 5" key="1">
    <citation type="submission" date="2019-11" db="EMBL/GenBank/DDBJ databases">
        <authorList>
            <person name="Holert J."/>
        </authorList>
    </citation>
    <scope>NUCLEOTIDE SEQUENCE [LARGE SCALE GENOMIC DNA]</scope>
    <source>
        <strain evidence="4">BC8_1</strain>
    </source>
</reference>
<dbReference type="Pfam" id="PF01471">
    <property type="entry name" value="PG_binding_1"/>
    <property type="match status" value="1"/>
</dbReference>
<dbReference type="PANTHER" id="PTHR21666:SF270">
    <property type="entry name" value="MUREIN HYDROLASE ACTIVATOR ENVC"/>
    <property type="match status" value="1"/>
</dbReference>
<dbReference type="OrthoDB" id="5178799at2"/>
<dbReference type="RefSeq" id="WP_159228393.1">
    <property type="nucleotide sequence ID" value="NZ_CACSIP010000001.1"/>
</dbReference>
<proteinExistence type="predicted"/>
<dbReference type="InterPro" id="IPR002477">
    <property type="entry name" value="Peptidoglycan-bd-like"/>
</dbReference>
<name>A0A5S9MQJ6_MYCVN</name>
<dbReference type="GO" id="GO:0009253">
    <property type="term" value="P:peptidoglycan catabolic process"/>
    <property type="evidence" value="ECO:0007669"/>
    <property type="project" value="InterPro"/>
</dbReference>
<dbReference type="InterPro" id="IPR002502">
    <property type="entry name" value="Amidase_domain"/>
</dbReference>
<dbReference type="SUPFAM" id="SSF47090">
    <property type="entry name" value="PGBD-like"/>
    <property type="match status" value="1"/>
</dbReference>
<protein>
    <submittedName>
        <fullName evidence="4">Glycyl-glycine endopeptidase ALE-1</fullName>
        <ecNumber evidence="4">3.4.24.75</ecNumber>
    </submittedName>
</protein>
<accession>A0A5S9MQJ6</accession>
<dbReference type="AlphaFoldDB" id="A0A5S9MQJ6"/>
<dbReference type="Proteomes" id="UP000430146">
    <property type="component" value="Unassembled WGS sequence"/>
</dbReference>
<dbReference type="Gene3D" id="2.70.70.10">
    <property type="entry name" value="Glucose Permease (Domain IIA)"/>
    <property type="match status" value="1"/>
</dbReference>
<gene>
    <name evidence="4" type="ORF">AELLOGFF_00018</name>
</gene>
<dbReference type="Pfam" id="PF01510">
    <property type="entry name" value="Amidase_2"/>
    <property type="match status" value="1"/>
</dbReference>
<organism evidence="4 5">
    <name type="scientific">Mycolicibacterium vanbaalenii</name>
    <name type="common">Mycobacterium vanbaalenii</name>
    <dbReference type="NCBI Taxonomy" id="110539"/>
    <lineage>
        <taxon>Bacteria</taxon>
        <taxon>Bacillati</taxon>
        <taxon>Actinomycetota</taxon>
        <taxon>Actinomycetes</taxon>
        <taxon>Mycobacteriales</taxon>
        <taxon>Mycobacteriaceae</taxon>
        <taxon>Mycolicibacterium</taxon>
    </lineage>
</organism>
<evidence type="ECO:0000313" key="4">
    <source>
        <dbReference type="EMBL" id="CAA0078361.1"/>
    </source>
</evidence>
<dbReference type="PANTHER" id="PTHR21666">
    <property type="entry name" value="PEPTIDASE-RELATED"/>
    <property type="match status" value="1"/>
</dbReference>
<dbReference type="SUPFAM" id="SSF55846">
    <property type="entry name" value="N-acetylmuramoyl-L-alanine amidase-like"/>
    <property type="match status" value="1"/>
</dbReference>
<dbReference type="Gene3D" id="3.40.80.10">
    <property type="entry name" value="Peptidoglycan recognition protein-like"/>
    <property type="match status" value="1"/>
</dbReference>
<feature type="domain" description="M23ase beta-sheet core" evidence="3">
    <location>
        <begin position="26"/>
        <end position="131"/>
    </location>
</feature>
<evidence type="ECO:0000259" key="3">
    <source>
        <dbReference type="Pfam" id="PF01551"/>
    </source>
</evidence>
<dbReference type="InterPro" id="IPR011055">
    <property type="entry name" value="Dup_hybrid_motif"/>
</dbReference>
<dbReference type="InterPro" id="IPR036366">
    <property type="entry name" value="PGBDSf"/>
</dbReference>
<evidence type="ECO:0000259" key="1">
    <source>
        <dbReference type="Pfam" id="PF01471"/>
    </source>
</evidence>
<dbReference type="InterPro" id="IPR036505">
    <property type="entry name" value="Amidase/PGRP_sf"/>
</dbReference>
<dbReference type="Gene3D" id="1.10.101.10">
    <property type="entry name" value="PGBD-like superfamily/PGBD"/>
    <property type="match status" value="1"/>
</dbReference>
<sequence>MTPPRYWPLGAGRKVTSPFGPRSGGFHYGTDFGRDGGSANMPVYAVADGTVIHAGAAQGYGGPDPAGWLVVDHPADAGGGCSEYGHIIREVARGDRVRAGQRIGRINPDSRTNGGTAQNPIAPHLHLSVMPHAYNPATKIDPIPWLGAALEPGDHRPPTTPPEQPKTPPILADPFTGAVWSPNRHRRSKGTPRWIVVHTQEGGRTARGLAGFLANPASKVSYHSVNDEHEVLKVVAETDAPWAAAGANEYAFHHCFAGSYAGWSRNKWLETDATDGKNEDVQLTRGAHVIAWWSHKYRIPAEWIGGRNVPPWGHDGICGHIDLGRWGGGHTDPGPNFPVDELLRRVRQFLTGVAQPPIPKPPPIGVPGTNPDHYAGVLLYRGRPGNNPDQVRAVQRRLKAAYRAYAGHLAVDGDFGTQTEAAVREFQRRSGLVDDGIVGPMTAAALKAW</sequence>
<feature type="domain" description="N-acetylmuramoyl-L-alanine amidase" evidence="2">
    <location>
        <begin position="190"/>
        <end position="335"/>
    </location>
</feature>
<dbReference type="InterPro" id="IPR050570">
    <property type="entry name" value="Cell_wall_metabolism_enzyme"/>
</dbReference>
<evidence type="ECO:0000259" key="2">
    <source>
        <dbReference type="Pfam" id="PF01510"/>
    </source>
</evidence>
<keyword evidence="4" id="KW-0378">Hydrolase</keyword>
<feature type="domain" description="Peptidoglycan binding-like" evidence="1">
    <location>
        <begin position="389"/>
        <end position="446"/>
    </location>
</feature>
<dbReference type="EC" id="3.4.24.75" evidence="4"/>
<dbReference type="Pfam" id="PF01551">
    <property type="entry name" value="Peptidase_M23"/>
    <property type="match status" value="1"/>
</dbReference>
<keyword evidence="5" id="KW-1185">Reference proteome</keyword>
<dbReference type="SUPFAM" id="SSF51261">
    <property type="entry name" value="Duplicated hybrid motif"/>
    <property type="match status" value="1"/>
</dbReference>
<dbReference type="EMBL" id="CACSIP010000001">
    <property type="protein sequence ID" value="CAA0078361.1"/>
    <property type="molecule type" value="Genomic_DNA"/>
</dbReference>
<dbReference type="GO" id="GO:0004222">
    <property type="term" value="F:metalloendopeptidase activity"/>
    <property type="evidence" value="ECO:0007669"/>
    <property type="project" value="TreeGrafter"/>
</dbReference>
<evidence type="ECO:0000313" key="5">
    <source>
        <dbReference type="Proteomes" id="UP000430146"/>
    </source>
</evidence>
<dbReference type="InterPro" id="IPR016047">
    <property type="entry name" value="M23ase_b-sheet_dom"/>
</dbReference>
<dbReference type="CDD" id="cd12797">
    <property type="entry name" value="M23_peptidase"/>
    <property type="match status" value="1"/>
</dbReference>
<dbReference type="InterPro" id="IPR036365">
    <property type="entry name" value="PGBD-like_sf"/>
</dbReference>